<dbReference type="KEGG" id="reo:HUE58_00635"/>
<accession>A0A6N0HQS5</accession>
<reference evidence="1 2" key="1">
    <citation type="submission" date="2020-05" db="EMBL/GenBank/DDBJ databases">
        <title>Horizontal transmission and recombination maintain forever young bacterial symbiont genomes.</title>
        <authorList>
            <person name="Russell S.L."/>
            <person name="Pepper-Tunick E."/>
            <person name="Svedberg J."/>
            <person name="Byrne A."/>
            <person name="Ruelas Castillo J."/>
            <person name="Vollmers C."/>
            <person name="Beinart R.A."/>
            <person name="Corbett-Detig R."/>
        </authorList>
    </citation>
    <scope>NUCLEOTIDE SEQUENCE [LARGE SCALE GENOMIC DNA]</scope>
    <source>
        <strain evidence="1">JDF_Ridge</strain>
    </source>
</reference>
<dbReference type="Proteomes" id="UP000509429">
    <property type="component" value="Chromosome"/>
</dbReference>
<dbReference type="InterPro" id="IPR025427">
    <property type="entry name" value="DUF4160"/>
</dbReference>
<gene>
    <name evidence="1" type="ORF">HUE58_00635</name>
</gene>
<dbReference type="AlphaFoldDB" id="A0A6N0HQS5"/>
<dbReference type="Pfam" id="PF13711">
    <property type="entry name" value="DUF4160"/>
    <property type="match status" value="1"/>
</dbReference>
<sequence length="50" mass="6065">MSGSIPNKKIELVQIWMEIYQEELIADWNLAFKDDDVLKLNHLDKKWNKY</sequence>
<organism evidence="1 2">
    <name type="scientific">Candidatus Ruthia endofausta</name>
    <dbReference type="NCBI Taxonomy" id="2738852"/>
    <lineage>
        <taxon>Bacteria</taxon>
        <taxon>Pseudomonadati</taxon>
        <taxon>Pseudomonadota</taxon>
        <taxon>Gammaproteobacteria</taxon>
        <taxon>Candidatus Pseudothioglobaceae</taxon>
        <taxon>Candidatus Ruthturnera</taxon>
    </lineage>
</organism>
<proteinExistence type="predicted"/>
<dbReference type="EMBL" id="CP054490">
    <property type="protein sequence ID" value="QKQ24762.1"/>
    <property type="molecule type" value="Genomic_DNA"/>
</dbReference>
<evidence type="ECO:0000313" key="2">
    <source>
        <dbReference type="Proteomes" id="UP000509429"/>
    </source>
</evidence>
<name>A0A6N0HQS5_9GAMM</name>
<evidence type="ECO:0000313" key="1">
    <source>
        <dbReference type="EMBL" id="QKQ24762.1"/>
    </source>
</evidence>
<keyword evidence="2" id="KW-1185">Reference proteome</keyword>
<protein>
    <submittedName>
        <fullName evidence="1">DUF4160 domain-containing protein</fullName>
    </submittedName>
</protein>